<organism evidence="2 3">
    <name type="scientific">Aminipila terrae</name>
    <dbReference type="NCBI Taxonomy" id="2697030"/>
    <lineage>
        <taxon>Bacteria</taxon>
        <taxon>Bacillati</taxon>
        <taxon>Bacillota</taxon>
        <taxon>Clostridia</taxon>
        <taxon>Peptostreptococcales</taxon>
        <taxon>Anaerovoracaceae</taxon>
        <taxon>Aminipila</taxon>
    </lineage>
</organism>
<dbReference type="RefSeq" id="WP_162361486.1">
    <property type="nucleotide sequence ID" value="NZ_CP047591.1"/>
</dbReference>
<evidence type="ECO:0000256" key="1">
    <source>
        <dbReference type="SAM" id="Phobius"/>
    </source>
</evidence>
<keyword evidence="1" id="KW-0812">Transmembrane</keyword>
<keyword evidence="1" id="KW-1133">Transmembrane helix</keyword>
<name>A0A6P1MCH2_9FIRM</name>
<gene>
    <name evidence="2" type="ORF">Ami3637_04330</name>
</gene>
<protein>
    <submittedName>
        <fullName evidence="2">Uncharacterized protein</fullName>
    </submittedName>
</protein>
<keyword evidence="3" id="KW-1185">Reference proteome</keyword>
<sequence>MKNGLPYGKLKIMGSNEYSSLLLVFMICNILVEVIILLFLIEIFHVGYLFAFLIRYT</sequence>
<evidence type="ECO:0000313" key="3">
    <source>
        <dbReference type="Proteomes" id="UP000463883"/>
    </source>
</evidence>
<dbReference type="EMBL" id="CP047591">
    <property type="protein sequence ID" value="QHI71712.1"/>
    <property type="molecule type" value="Genomic_DNA"/>
</dbReference>
<accession>A0A6P1MCH2</accession>
<proteinExistence type="predicted"/>
<keyword evidence="1" id="KW-0472">Membrane</keyword>
<dbReference type="KEGG" id="amic:Ami3637_04330"/>
<reference evidence="2 3" key="1">
    <citation type="submission" date="2020-01" db="EMBL/GenBank/DDBJ databases">
        <title>Genomic analysis of Aminipila sp. CBA3637.</title>
        <authorList>
            <person name="Kim Y.B."/>
            <person name="Roh S.W."/>
        </authorList>
    </citation>
    <scope>NUCLEOTIDE SEQUENCE [LARGE SCALE GENOMIC DNA]</scope>
    <source>
        <strain evidence="2 3">CBA3637</strain>
    </source>
</reference>
<dbReference type="Proteomes" id="UP000463883">
    <property type="component" value="Chromosome"/>
</dbReference>
<feature type="transmembrane region" description="Helical" evidence="1">
    <location>
        <begin position="21"/>
        <end position="54"/>
    </location>
</feature>
<dbReference type="AlphaFoldDB" id="A0A6P1MCH2"/>
<evidence type="ECO:0000313" key="2">
    <source>
        <dbReference type="EMBL" id="QHI71712.1"/>
    </source>
</evidence>